<dbReference type="InterPro" id="IPR014905">
    <property type="entry name" value="HIRAN"/>
</dbReference>
<keyword evidence="5" id="KW-1185">Reference proteome</keyword>
<dbReference type="RefSeq" id="WP_072576690.1">
    <property type="nucleotide sequence ID" value="NZ_LWHB01000091.1"/>
</dbReference>
<feature type="domain" description="HIRAN" evidence="3">
    <location>
        <begin position="18"/>
        <end position="112"/>
    </location>
</feature>
<gene>
    <name evidence="4" type="ORF">NCTC13337_02259</name>
</gene>
<dbReference type="Pfam" id="PF08797">
    <property type="entry name" value="HIRAN"/>
    <property type="match status" value="1"/>
</dbReference>
<reference evidence="4 5" key="1">
    <citation type="submission" date="2018-06" db="EMBL/GenBank/DDBJ databases">
        <authorList>
            <consortium name="Pathogen Informatics"/>
            <person name="Doyle S."/>
        </authorList>
    </citation>
    <scope>NUCLEOTIDE SEQUENCE [LARGE SCALE GENOMIC DNA]</scope>
    <source>
        <strain evidence="4 5">NCTC13337</strain>
    </source>
</reference>
<evidence type="ECO:0000256" key="2">
    <source>
        <dbReference type="ARBA" id="ARBA00022801"/>
    </source>
</evidence>
<accession>A0A380MYB0</accession>
<proteinExistence type="predicted"/>
<keyword evidence="2" id="KW-0378">Hydrolase</keyword>
<evidence type="ECO:0000313" key="5">
    <source>
        <dbReference type="Proteomes" id="UP000254601"/>
    </source>
</evidence>
<dbReference type="SMART" id="SM00910">
    <property type="entry name" value="HIRAN"/>
    <property type="match status" value="1"/>
</dbReference>
<evidence type="ECO:0000256" key="1">
    <source>
        <dbReference type="ARBA" id="ARBA00022723"/>
    </source>
</evidence>
<dbReference type="OrthoDB" id="5769937at2"/>
<evidence type="ECO:0000313" key="4">
    <source>
        <dbReference type="EMBL" id="SUO97204.1"/>
    </source>
</evidence>
<name>A0A380MYB0_9GAMM</name>
<dbReference type="GO" id="GO:0008270">
    <property type="term" value="F:zinc ion binding"/>
    <property type="evidence" value="ECO:0007669"/>
    <property type="project" value="InterPro"/>
</dbReference>
<protein>
    <submittedName>
        <fullName evidence="4">HIRAN domain</fullName>
    </submittedName>
</protein>
<dbReference type="EMBL" id="UHIC01000001">
    <property type="protein sequence ID" value="SUO97204.1"/>
    <property type="molecule type" value="Genomic_DNA"/>
</dbReference>
<dbReference type="GO" id="GO:0003676">
    <property type="term" value="F:nucleic acid binding"/>
    <property type="evidence" value="ECO:0007669"/>
    <property type="project" value="InterPro"/>
</dbReference>
<organism evidence="4 5">
    <name type="scientific">Suttonella ornithocola</name>
    <dbReference type="NCBI Taxonomy" id="279832"/>
    <lineage>
        <taxon>Bacteria</taxon>
        <taxon>Pseudomonadati</taxon>
        <taxon>Pseudomonadota</taxon>
        <taxon>Gammaproteobacteria</taxon>
        <taxon>Cardiobacteriales</taxon>
        <taxon>Cardiobacteriaceae</taxon>
        <taxon>Suttonella</taxon>
    </lineage>
</organism>
<evidence type="ECO:0000259" key="3">
    <source>
        <dbReference type="SMART" id="SM00910"/>
    </source>
</evidence>
<sequence length="122" mass="14150">MFKKLKQWLTSFSPKPIIAHVPIAGLQYYRAAELSTLMHQGDELSFEHKPNNPHDPDAIMVFWLRNKIGYIPSSHAKCLKNLLQEHQSLYGKIIELDTNTGESRWVKINIYPHPNTLEIKQT</sequence>
<dbReference type="AlphaFoldDB" id="A0A380MYB0"/>
<dbReference type="GO" id="GO:0016818">
    <property type="term" value="F:hydrolase activity, acting on acid anhydrides, in phosphorus-containing anhydrides"/>
    <property type="evidence" value="ECO:0007669"/>
    <property type="project" value="InterPro"/>
</dbReference>
<dbReference type="Proteomes" id="UP000254601">
    <property type="component" value="Unassembled WGS sequence"/>
</dbReference>
<keyword evidence="1" id="KW-0479">Metal-binding</keyword>
<dbReference type="Gene3D" id="3.30.70.2330">
    <property type="match status" value="1"/>
</dbReference>